<protein>
    <recommendedName>
        <fullName evidence="5">ApeA N-terminal domain-containing protein</fullName>
    </recommendedName>
</protein>
<sequence>MTKEIYSCFENYEFFGEFFADIDCNSGRFSGKIKYSPENGLQLEYCLSDNGAPSSCDRLFGILNNGKLCTLVGPFDFESGTHHHGKVLVKSGLHGFYYLLIDSFVEKHETVKLTHFTFNGMQEFIHPQGSTNQLKYQLEPILTTNGNNWELEVENTATHSMVGDNLINLIDSNDQEAKEKLELALKKIKNDHPQSSLYLRKSLKYAFKYKSEFKLNAEKTIDEITKIAGLFSILLSCPKFPEEMFFYFDDNKKQGVHVLNSICLEHRTIRLAQKEISHQMMPLNWKQLDMKIVLSRWFDLYDDFQVISVSHQYETGFRTLHYTYSDIILYSTQLEAINKDLGGESKEKYAKPIEMYASIDLKLKLETIFKKINKHELGSNISTLRNELAHVGIPKNMMKKLSIEDYMEIGHVLKLIVVAHLLKKLDISKDNINQYQNRLIS</sequence>
<evidence type="ECO:0000259" key="1">
    <source>
        <dbReference type="Pfam" id="PF18739"/>
    </source>
</evidence>
<dbReference type="Pfam" id="PF18739">
    <property type="entry name" value="HEPN_Apea"/>
    <property type="match status" value="1"/>
</dbReference>
<dbReference type="Proteomes" id="UP001203423">
    <property type="component" value="Unassembled WGS sequence"/>
</dbReference>
<accession>A0ABT0LGB9</accession>
<dbReference type="InterPro" id="IPR041229">
    <property type="entry name" value="HEPN_Apea"/>
</dbReference>
<evidence type="ECO:0000259" key="2">
    <source>
        <dbReference type="Pfam" id="PF18862"/>
    </source>
</evidence>
<feature type="domain" description="ApeA N-terminal" evidence="2">
    <location>
        <begin position="14"/>
        <end position="297"/>
    </location>
</feature>
<dbReference type="EMBL" id="JAKIKS010000103">
    <property type="protein sequence ID" value="MCL1126728.1"/>
    <property type="molecule type" value="Genomic_DNA"/>
</dbReference>
<proteinExistence type="predicted"/>
<keyword evidence="4" id="KW-1185">Reference proteome</keyword>
<dbReference type="InterPro" id="IPR041223">
    <property type="entry name" value="ApeA_NTD"/>
</dbReference>
<dbReference type="RefSeq" id="WP_248942143.1">
    <property type="nucleotide sequence ID" value="NZ_JAKIKS010000103.1"/>
</dbReference>
<reference evidence="3 4" key="1">
    <citation type="submission" date="2022-01" db="EMBL/GenBank/DDBJ databases">
        <title>Whole genome-based taxonomy of the Shewanellaceae.</title>
        <authorList>
            <person name="Martin-Rodriguez A.J."/>
        </authorList>
    </citation>
    <scope>NUCLEOTIDE SEQUENCE [LARGE SCALE GENOMIC DNA]</scope>
    <source>
        <strain evidence="3 4">DSM 17177</strain>
    </source>
</reference>
<evidence type="ECO:0008006" key="5">
    <source>
        <dbReference type="Google" id="ProtNLM"/>
    </source>
</evidence>
<evidence type="ECO:0000313" key="3">
    <source>
        <dbReference type="EMBL" id="MCL1126728.1"/>
    </source>
</evidence>
<comment type="caution">
    <text evidence="3">The sequence shown here is derived from an EMBL/GenBank/DDBJ whole genome shotgun (WGS) entry which is preliminary data.</text>
</comment>
<organism evidence="3 4">
    <name type="scientific">Shewanella surugensis</name>
    <dbReference type="NCBI Taxonomy" id="212020"/>
    <lineage>
        <taxon>Bacteria</taxon>
        <taxon>Pseudomonadati</taxon>
        <taxon>Pseudomonadota</taxon>
        <taxon>Gammaproteobacteria</taxon>
        <taxon>Alteromonadales</taxon>
        <taxon>Shewanellaceae</taxon>
        <taxon>Shewanella</taxon>
    </lineage>
</organism>
<dbReference type="Pfam" id="PF18862">
    <property type="entry name" value="ApeA_NTD1"/>
    <property type="match status" value="1"/>
</dbReference>
<name>A0ABT0LGB9_9GAMM</name>
<evidence type="ECO:0000313" key="4">
    <source>
        <dbReference type="Proteomes" id="UP001203423"/>
    </source>
</evidence>
<gene>
    <name evidence="3" type="ORF">L2764_20120</name>
</gene>
<feature type="domain" description="Apea-like HEPN" evidence="1">
    <location>
        <begin position="325"/>
        <end position="430"/>
    </location>
</feature>